<reference evidence="3" key="1">
    <citation type="journal article" date="2019" name="Int. J. Syst. Evol. Microbiol.">
        <title>The Global Catalogue of Microorganisms (GCM) 10K type strain sequencing project: providing services to taxonomists for standard genome sequencing and annotation.</title>
        <authorList>
            <consortium name="The Broad Institute Genomics Platform"/>
            <consortium name="The Broad Institute Genome Sequencing Center for Infectious Disease"/>
            <person name="Wu L."/>
            <person name="Ma J."/>
        </authorList>
    </citation>
    <scope>NUCLEOTIDE SEQUENCE [LARGE SCALE GENOMIC DNA]</scope>
    <source>
        <strain evidence="3">CCUG 43111</strain>
    </source>
</reference>
<gene>
    <name evidence="2" type="ORF">ACFPQ5_02970</name>
</gene>
<evidence type="ECO:0000313" key="2">
    <source>
        <dbReference type="EMBL" id="MFC5477135.1"/>
    </source>
</evidence>
<keyword evidence="1" id="KW-1133">Transmembrane helix</keyword>
<keyword evidence="3" id="KW-1185">Reference proteome</keyword>
<accession>A0ABW0MFY8</accession>
<dbReference type="EMBL" id="JBHSMR010000004">
    <property type="protein sequence ID" value="MFC5477135.1"/>
    <property type="molecule type" value="Genomic_DNA"/>
</dbReference>
<sequence>MEQKQNNERLVVTGVVALLVLSWLGFFLHRSPRFPGSGLGTIVGVAAALLMLVPLAYTVCKRMTSVRALVSQRISLKSLMTLHVYAGLLGPLLALMHTAHKFDSWLGVALATAMLLIVISGYAVRYLSAFVTHEIKDKLLLLQTARGDLDNAWGQLDATPSSIRIASESAIGQPVGVPATSADAAHRVTLIAEAVVDLEYSIRLHELLKRWFAASLKVHIVVSVAFYALLIAHIGAAVQSGFRWWS</sequence>
<feature type="transmembrane region" description="Helical" evidence="1">
    <location>
        <begin position="105"/>
        <end position="124"/>
    </location>
</feature>
<name>A0ABW0MFY8_9BURK</name>
<feature type="transmembrane region" description="Helical" evidence="1">
    <location>
        <begin position="78"/>
        <end position="99"/>
    </location>
</feature>
<dbReference type="Proteomes" id="UP001596101">
    <property type="component" value="Unassembled WGS sequence"/>
</dbReference>
<evidence type="ECO:0000256" key="1">
    <source>
        <dbReference type="SAM" id="Phobius"/>
    </source>
</evidence>
<feature type="transmembrane region" description="Helical" evidence="1">
    <location>
        <begin position="9"/>
        <end position="28"/>
    </location>
</feature>
<comment type="caution">
    <text evidence="2">The sequence shown here is derived from an EMBL/GenBank/DDBJ whole genome shotgun (WGS) entry which is preliminary data.</text>
</comment>
<evidence type="ECO:0000313" key="3">
    <source>
        <dbReference type="Proteomes" id="UP001596101"/>
    </source>
</evidence>
<keyword evidence="1" id="KW-0812">Transmembrane</keyword>
<dbReference type="RefSeq" id="WP_379751762.1">
    <property type="nucleotide sequence ID" value="NZ_JBHSMR010000004.1"/>
</dbReference>
<protein>
    <recommendedName>
        <fullName evidence="4">Iron reductase</fullName>
    </recommendedName>
</protein>
<evidence type="ECO:0008006" key="4">
    <source>
        <dbReference type="Google" id="ProtNLM"/>
    </source>
</evidence>
<keyword evidence="1" id="KW-0472">Membrane</keyword>
<proteinExistence type="predicted"/>
<feature type="transmembrane region" description="Helical" evidence="1">
    <location>
        <begin position="218"/>
        <end position="238"/>
    </location>
</feature>
<feature type="transmembrane region" description="Helical" evidence="1">
    <location>
        <begin position="34"/>
        <end position="57"/>
    </location>
</feature>
<organism evidence="2 3">
    <name type="scientific">Massilia suwonensis</name>
    <dbReference type="NCBI Taxonomy" id="648895"/>
    <lineage>
        <taxon>Bacteria</taxon>
        <taxon>Pseudomonadati</taxon>
        <taxon>Pseudomonadota</taxon>
        <taxon>Betaproteobacteria</taxon>
        <taxon>Burkholderiales</taxon>
        <taxon>Oxalobacteraceae</taxon>
        <taxon>Telluria group</taxon>
        <taxon>Massilia</taxon>
    </lineage>
</organism>